<gene>
    <name evidence="3" type="ORF">COP05_07450</name>
</gene>
<dbReference type="NCBIfam" id="TIGR03709">
    <property type="entry name" value="PPK2_rel_1"/>
    <property type="match status" value="1"/>
</dbReference>
<keyword evidence="4" id="KW-1185">Reference proteome</keyword>
<sequence>MAKKDKKSKKNTEDAQAPVREQREQIVLDQAKKHLKVSDAALDIVEDGTYVDARPRGHELPLDLEGFTSVRDLSTKARLDFDGDKQDGKAILAARTAYLSELQERLWAEHRDQENGRRVLLVIQGMDTAGKGGIVRHVVGAVDPQGVRIKGFKAPTATEKNRHFLWRIRRALPEPGFIGVFDRSHYEDVLIHRVHGWADDKTLAKRYSDINRFEKQLVEERGYEVVKVMLHISKEEQWERLYERLEREDKHWKFNMGDLDEREHWDAYMDAYDAAIRETHKPWAPWHVVPADRKWYARLAVQQLLTDALERIAPAYPKADFDVKKAIERMKAEKA</sequence>
<dbReference type="Gene3D" id="3.40.50.300">
    <property type="entry name" value="P-loop containing nucleotide triphosphate hydrolases"/>
    <property type="match status" value="1"/>
</dbReference>
<dbReference type="PANTHER" id="PTHR34383:SF3">
    <property type="entry name" value="POLYPHOSPHATE:AMP PHOSPHOTRANSFERASE"/>
    <property type="match status" value="1"/>
</dbReference>
<dbReference type="InterPro" id="IPR027417">
    <property type="entry name" value="P-loop_NTPase"/>
</dbReference>
<evidence type="ECO:0000259" key="2">
    <source>
        <dbReference type="Pfam" id="PF03976"/>
    </source>
</evidence>
<accession>A0ABN5DQK3</accession>
<dbReference type="RefSeq" id="WP_034372487.1">
    <property type="nucleotide sequence ID" value="NZ_CP023482.1"/>
</dbReference>
<proteinExistence type="predicted"/>
<name>A0ABN5DQK3_9MICO</name>
<dbReference type="EMBL" id="CP023482">
    <property type="protein sequence ID" value="ATH96938.1"/>
    <property type="molecule type" value="Genomic_DNA"/>
</dbReference>
<evidence type="ECO:0000256" key="1">
    <source>
        <dbReference type="SAM" id="MobiDB-lite"/>
    </source>
</evidence>
<reference evidence="3 4" key="1">
    <citation type="journal article" date="2016" name="Int. J. Syst. Evol. Microbiol.">
        <title>Dermabacter jinjuensis sp. nov., a novel species of the genus Dermabacter isolated from a clinical specimen.</title>
        <authorList>
            <person name="Park Y.K."/>
            <person name="Lee K.M."/>
            <person name="Lee W.K."/>
            <person name="Cho M.J."/>
            <person name="Lee H.S."/>
            <person name="Cho Y.G."/>
            <person name="Lee Y.C."/>
            <person name="Lee W.K."/>
            <person name="Seong W.K."/>
            <person name="Hwang K.J."/>
        </authorList>
    </citation>
    <scope>NUCLEOTIDE SEQUENCE [LARGE SCALE GENOMIC DNA]</scope>
    <source>
        <strain evidence="3 4">32T</strain>
    </source>
</reference>
<dbReference type="Proteomes" id="UP000815698">
    <property type="component" value="Chromosome"/>
</dbReference>
<protein>
    <submittedName>
        <fullName evidence="3">PPK2 family polyphosphate--nucleotide phosphotransferase</fullName>
    </submittedName>
</protein>
<evidence type="ECO:0000313" key="3">
    <source>
        <dbReference type="EMBL" id="ATH96938.1"/>
    </source>
</evidence>
<dbReference type="InterPro" id="IPR022488">
    <property type="entry name" value="PPK2-related"/>
</dbReference>
<feature type="domain" description="Polyphosphate kinase-2-related" evidence="2">
    <location>
        <begin position="85"/>
        <end position="311"/>
    </location>
</feature>
<evidence type="ECO:0000313" key="4">
    <source>
        <dbReference type="Proteomes" id="UP000815698"/>
    </source>
</evidence>
<dbReference type="PANTHER" id="PTHR34383">
    <property type="entry name" value="POLYPHOSPHATE:AMP PHOSPHOTRANSFERASE-RELATED"/>
    <property type="match status" value="1"/>
</dbReference>
<dbReference type="InterPro" id="IPR022300">
    <property type="entry name" value="PPK2-rel_1"/>
</dbReference>
<organism evidence="3 4">
    <name type="scientific">Dermabacter jinjuensis</name>
    <dbReference type="NCBI Taxonomy" id="1667168"/>
    <lineage>
        <taxon>Bacteria</taxon>
        <taxon>Bacillati</taxon>
        <taxon>Actinomycetota</taxon>
        <taxon>Actinomycetes</taxon>
        <taxon>Micrococcales</taxon>
        <taxon>Dermabacteraceae</taxon>
        <taxon>Dermabacter</taxon>
    </lineage>
</organism>
<dbReference type="SUPFAM" id="SSF52540">
    <property type="entry name" value="P-loop containing nucleoside triphosphate hydrolases"/>
    <property type="match status" value="1"/>
</dbReference>
<dbReference type="Pfam" id="PF03976">
    <property type="entry name" value="PPK2"/>
    <property type="match status" value="1"/>
</dbReference>
<feature type="region of interest" description="Disordered" evidence="1">
    <location>
        <begin position="1"/>
        <end position="23"/>
    </location>
</feature>